<dbReference type="InterPro" id="IPR021293">
    <property type="entry name" value="DUF2865"/>
</dbReference>
<comment type="caution">
    <text evidence="2">The sequence shown here is derived from an EMBL/GenBank/DDBJ whole genome shotgun (WGS) entry which is preliminary data.</text>
</comment>
<keyword evidence="3" id="KW-1185">Reference proteome</keyword>
<sequence length="371" mass="40390">MTLLAGLAVAGHAGATSICGSIRMELNTDVETIGNTRETRVYQQAISRQQNEIDRVQRDLRRFGCTSGSFLVFGGQNAQTCDMLSGTLDRMYDNLAELQNHDIPIVTRSMSPARRAKLLDALERNGCNDVPDTPHASRDTSPPEPASYDPQRRQEQRPPGIRNLGGGDRGGNLQTVCVRTCDGGFFPVSTNTSPASFERDAQVCSMMCPGVETELFYHGLGTQEMSEMVSASGGMPYREEPYAFQFRSSARKPDKSCSCNFSAYYREMMKREAAKASGAEIAPQGNSLAEPVPKPEEPYSSILKLDTKRPDAETPPKPAPKPAAKTEAAPEPGPALPYDPSKANVRKVGPQFLPGKDTTMDLRHPKDATAN</sequence>
<proteinExistence type="predicted"/>
<feature type="compositionally biased region" description="Basic and acidic residues" evidence="1">
    <location>
        <begin position="305"/>
        <end position="314"/>
    </location>
</feature>
<gene>
    <name evidence="2" type="ORF">ABID16_000808</name>
</gene>
<dbReference type="Pfam" id="PF11064">
    <property type="entry name" value="DUF2865"/>
    <property type="match status" value="1"/>
</dbReference>
<reference evidence="2 3" key="1">
    <citation type="submission" date="2024-06" db="EMBL/GenBank/DDBJ databases">
        <title>Genomic Encyclopedia of Type Strains, Phase IV (KMG-IV): sequencing the most valuable type-strain genomes for metagenomic binning, comparative biology and taxonomic classification.</title>
        <authorList>
            <person name="Goeker M."/>
        </authorList>
    </citation>
    <scope>NUCLEOTIDE SEQUENCE [LARGE SCALE GENOMIC DNA]</scope>
    <source>
        <strain evidence="2 3">DSM 29780</strain>
    </source>
</reference>
<evidence type="ECO:0000313" key="3">
    <source>
        <dbReference type="Proteomes" id="UP001549047"/>
    </source>
</evidence>
<feature type="compositionally biased region" description="Basic and acidic residues" evidence="1">
    <location>
        <begin position="358"/>
        <end position="371"/>
    </location>
</feature>
<dbReference type="EMBL" id="JBEPMB010000001">
    <property type="protein sequence ID" value="MET3612503.1"/>
    <property type="molecule type" value="Genomic_DNA"/>
</dbReference>
<protein>
    <recommendedName>
        <fullName evidence="4">DUF2865 domain-containing protein</fullName>
    </recommendedName>
</protein>
<evidence type="ECO:0000313" key="2">
    <source>
        <dbReference type="EMBL" id="MET3612503.1"/>
    </source>
</evidence>
<accession>A0ABV2IVP5</accession>
<feature type="region of interest" description="Disordered" evidence="1">
    <location>
        <begin position="276"/>
        <end position="371"/>
    </location>
</feature>
<name>A0ABV2IVP5_9HYPH</name>
<dbReference type="RefSeq" id="WP_354555066.1">
    <property type="nucleotide sequence ID" value="NZ_JBEPMB010000001.1"/>
</dbReference>
<dbReference type="Proteomes" id="UP001549047">
    <property type="component" value="Unassembled WGS sequence"/>
</dbReference>
<organism evidence="2 3">
    <name type="scientific">Rhizobium aquaticum</name>
    <dbReference type="NCBI Taxonomy" id="1549636"/>
    <lineage>
        <taxon>Bacteria</taxon>
        <taxon>Pseudomonadati</taxon>
        <taxon>Pseudomonadota</taxon>
        <taxon>Alphaproteobacteria</taxon>
        <taxon>Hyphomicrobiales</taxon>
        <taxon>Rhizobiaceae</taxon>
        <taxon>Rhizobium/Agrobacterium group</taxon>
        <taxon>Rhizobium</taxon>
    </lineage>
</organism>
<evidence type="ECO:0008006" key="4">
    <source>
        <dbReference type="Google" id="ProtNLM"/>
    </source>
</evidence>
<feature type="region of interest" description="Disordered" evidence="1">
    <location>
        <begin position="125"/>
        <end position="169"/>
    </location>
</feature>
<evidence type="ECO:0000256" key="1">
    <source>
        <dbReference type="SAM" id="MobiDB-lite"/>
    </source>
</evidence>